<dbReference type="Pfam" id="PF00046">
    <property type="entry name" value="Homeodomain"/>
    <property type="match status" value="1"/>
</dbReference>
<dbReference type="STRING" id="4829.A0A163JWB1"/>
<dbReference type="InterPro" id="IPR009057">
    <property type="entry name" value="Homeodomain-like_sf"/>
</dbReference>
<evidence type="ECO:0000256" key="5">
    <source>
        <dbReference type="RuleBase" id="RU000682"/>
    </source>
</evidence>
<evidence type="ECO:0000259" key="7">
    <source>
        <dbReference type="PROSITE" id="PS50071"/>
    </source>
</evidence>
<dbReference type="InterPro" id="IPR017970">
    <property type="entry name" value="Homeobox_CS"/>
</dbReference>
<gene>
    <name evidence="8" type="primary">ABSGL_10982.1 scaffold 12038</name>
</gene>
<dbReference type="SMART" id="SM00389">
    <property type="entry name" value="HOX"/>
    <property type="match status" value="1"/>
</dbReference>
<evidence type="ECO:0000313" key="8">
    <source>
        <dbReference type="EMBL" id="SAM05116.1"/>
    </source>
</evidence>
<dbReference type="InParanoid" id="A0A163JWB1"/>
<evidence type="ECO:0000313" key="9">
    <source>
        <dbReference type="Proteomes" id="UP000078561"/>
    </source>
</evidence>
<dbReference type="GO" id="GO:0000981">
    <property type="term" value="F:DNA-binding transcription factor activity, RNA polymerase II-specific"/>
    <property type="evidence" value="ECO:0007669"/>
    <property type="project" value="InterPro"/>
</dbReference>
<dbReference type="PROSITE" id="PS00027">
    <property type="entry name" value="HOMEOBOX_1"/>
    <property type="match status" value="1"/>
</dbReference>
<keyword evidence="9" id="KW-1185">Reference proteome</keyword>
<feature type="domain" description="Homeobox" evidence="7">
    <location>
        <begin position="25"/>
        <end position="85"/>
    </location>
</feature>
<feature type="region of interest" description="Disordered" evidence="6">
    <location>
        <begin position="82"/>
        <end position="126"/>
    </location>
</feature>
<accession>A0A163JWB1</accession>
<evidence type="ECO:0000256" key="1">
    <source>
        <dbReference type="ARBA" id="ARBA00023125"/>
    </source>
</evidence>
<dbReference type="PANTHER" id="PTHR24324">
    <property type="entry name" value="HOMEOBOX PROTEIN HHEX"/>
    <property type="match status" value="1"/>
</dbReference>
<sequence length="463" mass="51573">MIVNPLTSATATSLHHSNKNTNGVPRTIRKRTHLTGSQIASLQASFATNPLPDSAIRHSLSMSLGITERTVQIWFQNRRAKARKMDEKINEKTGSTSSSSSSSSSSLASTAATSSSSTPSTTQPPRYQATFRSLMTPELFEEMKATADSASINGSGLEKRRRPRSASKPEKPRPTQMVPLAPRAMSEETELYRQEPSSSCLDATTSSYLAVQQTPDSHTTMNMTLALDQSTIVSLLPVHSLRIGIWTRFAATDLPNNSNPAEWGLVCYCTKDQFVWQIQAEGQKFRMHIPFEAIQQLSFGPMNGTGQLNMHLDPHQVMFTMCLNGQQQQEEEWVRCGDFSEEKQASLMFIHEMQGDHDLLQQAMLTVLATVPELAPKFNLIMIPDSSPLLLDDLCRDFTLSPSATPEPSFMMMNNAISTPIAPLSIENAKARLDRNELFQEMKRLEPIMMVLRHTYTHLAYTT</sequence>
<dbReference type="EMBL" id="LT554419">
    <property type="protein sequence ID" value="SAM05116.1"/>
    <property type="molecule type" value="Genomic_DNA"/>
</dbReference>
<evidence type="ECO:0000256" key="3">
    <source>
        <dbReference type="ARBA" id="ARBA00023242"/>
    </source>
</evidence>
<comment type="subcellular location">
    <subcellularLocation>
        <location evidence="4 5">Nucleus</location>
    </subcellularLocation>
</comment>
<proteinExistence type="predicted"/>
<feature type="region of interest" description="Disordered" evidence="6">
    <location>
        <begin position="147"/>
        <end position="189"/>
    </location>
</feature>
<dbReference type="GO" id="GO:0000978">
    <property type="term" value="F:RNA polymerase II cis-regulatory region sequence-specific DNA binding"/>
    <property type="evidence" value="ECO:0007669"/>
    <property type="project" value="TreeGrafter"/>
</dbReference>
<dbReference type="PANTHER" id="PTHR24324:SF9">
    <property type="entry name" value="HOMEOBOX DOMAIN-CONTAINING PROTEIN"/>
    <property type="match status" value="1"/>
</dbReference>
<name>A0A163JWB1_ABSGL</name>
<dbReference type="AlphaFoldDB" id="A0A163JWB1"/>
<evidence type="ECO:0000256" key="2">
    <source>
        <dbReference type="ARBA" id="ARBA00023155"/>
    </source>
</evidence>
<dbReference type="InterPro" id="IPR057939">
    <property type="entry name" value="TRF2_HOY1_PH"/>
</dbReference>
<dbReference type="PROSITE" id="PS50071">
    <property type="entry name" value="HOMEOBOX_2"/>
    <property type="match status" value="1"/>
</dbReference>
<dbReference type="InterPro" id="IPR051000">
    <property type="entry name" value="Homeobox_DNA-bind_prot"/>
</dbReference>
<dbReference type="OMA" id="HASSHDW"/>
<evidence type="ECO:0000256" key="6">
    <source>
        <dbReference type="SAM" id="MobiDB-lite"/>
    </source>
</evidence>
<feature type="region of interest" description="Disordered" evidence="6">
    <location>
        <begin position="1"/>
        <end position="27"/>
    </location>
</feature>
<dbReference type="Gene3D" id="1.10.10.60">
    <property type="entry name" value="Homeodomain-like"/>
    <property type="match status" value="1"/>
</dbReference>
<feature type="DNA-binding region" description="Homeobox" evidence="4">
    <location>
        <begin position="27"/>
        <end position="86"/>
    </location>
</feature>
<organism evidence="8">
    <name type="scientific">Absidia glauca</name>
    <name type="common">Pin mould</name>
    <dbReference type="NCBI Taxonomy" id="4829"/>
    <lineage>
        <taxon>Eukaryota</taxon>
        <taxon>Fungi</taxon>
        <taxon>Fungi incertae sedis</taxon>
        <taxon>Mucoromycota</taxon>
        <taxon>Mucoromycotina</taxon>
        <taxon>Mucoromycetes</taxon>
        <taxon>Mucorales</taxon>
        <taxon>Cunninghamellaceae</taxon>
        <taxon>Absidia</taxon>
    </lineage>
</organism>
<dbReference type="Proteomes" id="UP000078561">
    <property type="component" value="Unassembled WGS sequence"/>
</dbReference>
<dbReference type="InterPro" id="IPR001356">
    <property type="entry name" value="HD"/>
</dbReference>
<dbReference type="Pfam" id="PF24818">
    <property type="entry name" value="PH_TRF2_HOY1"/>
    <property type="match status" value="1"/>
</dbReference>
<keyword evidence="3 4" id="KW-0539">Nucleus</keyword>
<dbReference type="OrthoDB" id="6159439at2759"/>
<keyword evidence="1 4" id="KW-0238">DNA-binding</keyword>
<feature type="compositionally biased region" description="Low complexity" evidence="6">
    <location>
        <begin position="95"/>
        <end position="121"/>
    </location>
</feature>
<dbReference type="GO" id="GO:0005634">
    <property type="term" value="C:nucleus"/>
    <property type="evidence" value="ECO:0007669"/>
    <property type="project" value="UniProtKB-SubCell"/>
</dbReference>
<evidence type="ECO:0000256" key="4">
    <source>
        <dbReference type="PROSITE-ProRule" id="PRU00108"/>
    </source>
</evidence>
<dbReference type="CDD" id="cd00086">
    <property type="entry name" value="homeodomain"/>
    <property type="match status" value="1"/>
</dbReference>
<dbReference type="SUPFAM" id="SSF46689">
    <property type="entry name" value="Homeodomain-like"/>
    <property type="match status" value="1"/>
</dbReference>
<reference evidence="8" key="1">
    <citation type="submission" date="2016-04" db="EMBL/GenBank/DDBJ databases">
        <authorList>
            <person name="Evans L.H."/>
            <person name="Alamgir A."/>
            <person name="Owens N."/>
            <person name="Weber N.D."/>
            <person name="Virtaneva K."/>
            <person name="Barbian K."/>
            <person name="Babar A."/>
            <person name="Rosenke K."/>
        </authorList>
    </citation>
    <scope>NUCLEOTIDE SEQUENCE [LARGE SCALE GENOMIC DNA]</scope>
    <source>
        <strain evidence="8">CBS 101.48</strain>
    </source>
</reference>
<feature type="compositionally biased region" description="Polar residues" evidence="6">
    <location>
        <begin position="1"/>
        <end position="24"/>
    </location>
</feature>
<keyword evidence="2 4" id="KW-0371">Homeobox</keyword>
<protein>
    <recommendedName>
        <fullName evidence="7">Homeobox domain-containing protein</fullName>
    </recommendedName>
</protein>
<dbReference type="GO" id="GO:0030154">
    <property type="term" value="P:cell differentiation"/>
    <property type="evidence" value="ECO:0007669"/>
    <property type="project" value="TreeGrafter"/>
</dbReference>